<organism evidence="2 3">
    <name type="scientific">Panicum virgatum</name>
    <name type="common">Blackwell switchgrass</name>
    <dbReference type="NCBI Taxonomy" id="38727"/>
    <lineage>
        <taxon>Eukaryota</taxon>
        <taxon>Viridiplantae</taxon>
        <taxon>Streptophyta</taxon>
        <taxon>Embryophyta</taxon>
        <taxon>Tracheophyta</taxon>
        <taxon>Spermatophyta</taxon>
        <taxon>Magnoliopsida</taxon>
        <taxon>Liliopsida</taxon>
        <taxon>Poales</taxon>
        <taxon>Poaceae</taxon>
        <taxon>PACMAD clade</taxon>
        <taxon>Panicoideae</taxon>
        <taxon>Panicodae</taxon>
        <taxon>Paniceae</taxon>
        <taxon>Panicinae</taxon>
        <taxon>Panicum</taxon>
        <taxon>Panicum sect. Hiantes</taxon>
    </lineage>
</organism>
<evidence type="ECO:0000313" key="2">
    <source>
        <dbReference type="EMBL" id="KAG2581316.1"/>
    </source>
</evidence>
<comment type="caution">
    <text evidence="2">The sequence shown here is derived from an EMBL/GenBank/DDBJ whole genome shotgun (WGS) entry which is preliminary data.</text>
</comment>
<accession>A0A8T0R7S0</accession>
<keyword evidence="3" id="KW-1185">Reference proteome</keyword>
<dbReference type="EMBL" id="CM029047">
    <property type="protein sequence ID" value="KAG2581316.1"/>
    <property type="molecule type" value="Genomic_DNA"/>
</dbReference>
<gene>
    <name evidence="2" type="ORF">PVAP13_6KG147544</name>
</gene>
<dbReference type="Proteomes" id="UP000823388">
    <property type="component" value="Chromosome 6K"/>
</dbReference>
<reference evidence="2" key="1">
    <citation type="submission" date="2020-05" db="EMBL/GenBank/DDBJ databases">
        <title>WGS assembly of Panicum virgatum.</title>
        <authorList>
            <person name="Lovell J.T."/>
            <person name="Jenkins J."/>
            <person name="Shu S."/>
            <person name="Juenger T.E."/>
            <person name="Schmutz J."/>
        </authorList>
    </citation>
    <scope>NUCLEOTIDE SEQUENCE</scope>
    <source>
        <strain evidence="2">AP13</strain>
    </source>
</reference>
<proteinExistence type="predicted"/>
<dbReference type="AlphaFoldDB" id="A0A8T0R7S0"/>
<feature type="region of interest" description="Disordered" evidence="1">
    <location>
        <begin position="1"/>
        <end position="20"/>
    </location>
</feature>
<protein>
    <submittedName>
        <fullName evidence="2">Uncharacterized protein</fullName>
    </submittedName>
</protein>
<dbReference type="OrthoDB" id="1724785at2759"/>
<evidence type="ECO:0000256" key="1">
    <source>
        <dbReference type="SAM" id="MobiDB-lite"/>
    </source>
</evidence>
<sequence length="188" mass="21177">MPSASIRIRGAVTTPSAPPTARPHHAIVCSCVPSDLSWDQAIIAAGTRKNESIFGEIQTQIKKKLTMVKKKNKKLTVVFVPDQRSGKLELQYLHEFAGGNASIGHNPNPMVYFPGVFVLTANHFGSKKHSQLALMFHLILQFLLYAYEFCQEVKSYGWCSGDNLNLLRNWRDLFLFIVCGHLVIFWKS</sequence>
<name>A0A8T0R7S0_PANVG</name>
<evidence type="ECO:0000313" key="3">
    <source>
        <dbReference type="Proteomes" id="UP000823388"/>
    </source>
</evidence>